<organism evidence="3">
    <name type="scientific">Sinomonas puerhi</name>
    <dbReference type="NCBI Taxonomy" id="3238584"/>
    <lineage>
        <taxon>Bacteria</taxon>
        <taxon>Bacillati</taxon>
        <taxon>Actinomycetota</taxon>
        <taxon>Actinomycetes</taxon>
        <taxon>Micrococcales</taxon>
        <taxon>Micrococcaceae</taxon>
        <taxon>Sinomonas</taxon>
    </lineage>
</organism>
<dbReference type="KEGG" id="spue:AB5L97_06465"/>
<dbReference type="GO" id="GO:0004519">
    <property type="term" value="F:endonuclease activity"/>
    <property type="evidence" value="ECO:0007669"/>
    <property type="project" value="InterPro"/>
</dbReference>
<feature type="compositionally biased region" description="Basic residues" evidence="1">
    <location>
        <begin position="487"/>
        <end position="499"/>
    </location>
</feature>
<gene>
    <name evidence="3" type="ORF">AB5L97_06465</name>
</gene>
<evidence type="ECO:0000313" key="3">
    <source>
        <dbReference type="EMBL" id="XDP46649.1"/>
    </source>
</evidence>
<feature type="domain" description="HNH nuclease" evidence="2">
    <location>
        <begin position="355"/>
        <end position="405"/>
    </location>
</feature>
<dbReference type="Pfam" id="PF01844">
    <property type="entry name" value="HNH"/>
    <property type="match status" value="1"/>
</dbReference>
<dbReference type="InterPro" id="IPR003615">
    <property type="entry name" value="HNH_nuc"/>
</dbReference>
<dbReference type="AlphaFoldDB" id="A0AB39L8L7"/>
<name>A0AB39L8L7_9MICC</name>
<dbReference type="InterPro" id="IPR002711">
    <property type="entry name" value="HNH"/>
</dbReference>
<dbReference type="GO" id="GO:0003676">
    <property type="term" value="F:nucleic acid binding"/>
    <property type="evidence" value="ECO:0007669"/>
    <property type="project" value="InterPro"/>
</dbReference>
<sequence length="499" mass="53939">MSNEELGAWARRLSAPILVSANLTGSSQLTASALIDRAQLLEHLSSALAAEQVRIAAQFSDICLGRADSGDDDRRHLQTVDHDRRARVRSTGAQIALARRAAPSQGMRIVELSEILVREMPLTLNALAEGSLTEHRAFAIAAATRGLASKDRADVDRKLCSEPGRLAHLGDRAVEDAARRVVEEVDRGAAAERIRRAEADRHVSVRRLPDAMAKVTAILPIAGAMAVREALVSAAETAKAAGDDRSLGQLTADTLIERATGLADGGRIPLRIGLVMTDRTLLAGGAEPAVLPGYGTVPADWARELVARALGEPTAASGERPLRARERVWLERLFTAPETGQLVAMDSKARLFPAPMGRFLRLRDDRCRTSFCDAQARHLDHVVPVAEGGPTTLENGQCLCAFCNLTKESQGWQQSVVESGPAPASPALESQTPGELRQQGVWVEGALPPAMRSMAWIASCPQTRRRIADGQAYRPRPHAATRERPRGNARRAPRRRITR</sequence>
<dbReference type="EMBL" id="CP163302">
    <property type="protein sequence ID" value="XDP46649.1"/>
    <property type="molecule type" value="Genomic_DNA"/>
</dbReference>
<dbReference type="CDD" id="cd00085">
    <property type="entry name" value="HNHc"/>
    <property type="match status" value="1"/>
</dbReference>
<reference evidence="3" key="1">
    <citation type="submission" date="2024-07" db="EMBL/GenBank/DDBJ databases">
        <authorList>
            <person name="fu j."/>
        </authorList>
    </citation>
    <scope>NUCLEOTIDE SEQUENCE</scope>
    <source>
        <strain evidence="3">P10A9</strain>
    </source>
</reference>
<dbReference type="SMART" id="SM00507">
    <property type="entry name" value="HNHc"/>
    <property type="match status" value="1"/>
</dbReference>
<dbReference type="Gene3D" id="1.10.30.50">
    <property type="match status" value="1"/>
</dbReference>
<protein>
    <submittedName>
        <fullName evidence="3">DUF222 domain-containing protein</fullName>
    </submittedName>
</protein>
<evidence type="ECO:0000259" key="2">
    <source>
        <dbReference type="SMART" id="SM00507"/>
    </source>
</evidence>
<evidence type="ECO:0000256" key="1">
    <source>
        <dbReference type="SAM" id="MobiDB-lite"/>
    </source>
</evidence>
<feature type="region of interest" description="Disordered" evidence="1">
    <location>
        <begin position="467"/>
        <end position="499"/>
    </location>
</feature>
<dbReference type="RefSeq" id="WP_369046929.1">
    <property type="nucleotide sequence ID" value="NZ_CP163302.1"/>
</dbReference>
<feature type="region of interest" description="Disordered" evidence="1">
    <location>
        <begin position="414"/>
        <end position="436"/>
    </location>
</feature>
<dbReference type="GO" id="GO:0008270">
    <property type="term" value="F:zinc ion binding"/>
    <property type="evidence" value="ECO:0007669"/>
    <property type="project" value="InterPro"/>
</dbReference>
<accession>A0AB39L8L7</accession>
<proteinExistence type="predicted"/>